<organism evidence="6 7">
    <name type="scientific">Sandaracinobacteroides saxicola</name>
    <dbReference type="NCBI Taxonomy" id="2759707"/>
    <lineage>
        <taxon>Bacteria</taxon>
        <taxon>Pseudomonadati</taxon>
        <taxon>Pseudomonadota</taxon>
        <taxon>Alphaproteobacteria</taxon>
        <taxon>Sphingomonadales</taxon>
        <taxon>Sphingosinicellaceae</taxon>
        <taxon>Sandaracinobacteroides</taxon>
    </lineage>
</organism>
<dbReference type="InterPro" id="IPR000032">
    <property type="entry name" value="HPr-like"/>
</dbReference>
<proteinExistence type="inferred from homology"/>
<dbReference type="AlphaFoldDB" id="A0A7G5IJ87"/>
<dbReference type="PANTHER" id="PTHR33705:SF2">
    <property type="entry name" value="PHOSPHOCARRIER PROTEIN NPR"/>
    <property type="match status" value="1"/>
</dbReference>
<dbReference type="PRINTS" id="PR00107">
    <property type="entry name" value="PHOSPHOCPHPR"/>
</dbReference>
<evidence type="ECO:0000256" key="2">
    <source>
        <dbReference type="ARBA" id="ARBA00010736"/>
    </source>
</evidence>
<dbReference type="PROSITE" id="PS51350">
    <property type="entry name" value="PTS_HPR_DOM"/>
    <property type="match status" value="1"/>
</dbReference>
<keyword evidence="4" id="KW-0598">Phosphotransferase system</keyword>
<dbReference type="EMBL" id="CP059851">
    <property type="protein sequence ID" value="QMW23429.1"/>
    <property type="molecule type" value="Genomic_DNA"/>
</dbReference>
<dbReference type="GO" id="GO:0005737">
    <property type="term" value="C:cytoplasm"/>
    <property type="evidence" value="ECO:0007669"/>
    <property type="project" value="UniProtKB-SubCell"/>
</dbReference>
<evidence type="ECO:0000313" key="7">
    <source>
        <dbReference type="Proteomes" id="UP000515292"/>
    </source>
</evidence>
<dbReference type="Proteomes" id="UP000515292">
    <property type="component" value="Chromosome"/>
</dbReference>
<comment type="similarity">
    <text evidence="2">Belongs to the HPr family.</text>
</comment>
<dbReference type="Pfam" id="PF00381">
    <property type="entry name" value="PTS-HPr"/>
    <property type="match status" value="1"/>
</dbReference>
<evidence type="ECO:0000313" key="6">
    <source>
        <dbReference type="EMBL" id="QMW23429.1"/>
    </source>
</evidence>
<evidence type="ECO:0000259" key="5">
    <source>
        <dbReference type="PROSITE" id="PS51350"/>
    </source>
</evidence>
<evidence type="ECO:0000256" key="1">
    <source>
        <dbReference type="ARBA" id="ARBA00004496"/>
    </source>
</evidence>
<dbReference type="RefSeq" id="WP_182297252.1">
    <property type="nucleotide sequence ID" value="NZ_CP059851.1"/>
</dbReference>
<name>A0A7G5IJ87_9SPHN</name>
<dbReference type="NCBIfam" id="TIGR01003">
    <property type="entry name" value="PTS_HPr_family"/>
    <property type="match status" value="1"/>
</dbReference>
<protein>
    <submittedName>
        <fullName evidence="6">HPr family phosphocarrier protein</fullName>
    </submittedName>
</protein>
<dbReference type="InterPro" id="IPR001020">
    <property type="entry name" value="PTS_HPr_His_P_site"/>
</dbReference>
<keyword evidence="3" id="KW-0963">Cytoplasm</keyword>
<dbReference type="CDD" id="cd00367">
    <property type="entry name" value="PTS-HPr_like"/>
    <property type="match status" value="1"/>
</dbReference>
<evidence type="ECO:0000256" key="3">
    <source>
        <dbReference type="ARBA" id="ARBA00022490"/>
    </source>
</evidence>
<dbReference type="Gene3D" id="3.30.1340.10">
    <property type="entry name" value="HPr-like"/>
    <property type="match status" value="1"/>
</dbReference>
<gene>
    <name evidence="6" type="ORF">H3309_02690</name>
</gene>
<dbReference type="SUPFAM" id="SSF55594">
    <property type="entry name" value="HPr-like"/>
    <property type="match status" value="1"/>
</dbReference>
<sequence>MSLSAEVVIRNRRGLHARASARLVTLVTGYDAQVWVAKDGEEVTGTSIMGLMMLAAAPGDSVTVRAEGVQAEAALKAVVELIEAKFGEE</sequence>
<evidence type="ECO:0000256" key="4">
    <source>
        <dbReference type="ARBA" id="ARBA00022683"/>
    </source>
</evidence>
<dbReference type="PROSITE" id="PS00369">
    <property type="entry name" value="PTS_HPR_HIS"/>
    <property type="match status" value="1"/>
</dbReference>
<dbReference type="InterPro" id="IPR035895">
    <property type="entry name" value="HPr-like_sf"/>
</dbReference>
<dbReference type="InterPro" id="IPR050399">
    <property type="entry name" value="HPr"/>
</dbReference>
<dbReference type="GO" id="GO:0009401">
    <property type="term" value="P:phosphoenolpyruvate-dependent sugar phosphotransferase system"/>
    <property type="evidence" value="ECO:0007669"/>
    <property type="project" value="UniProtKB-KW"/>
</dbReference>
<dbReference type="KEGG" id="sand:H3309_02690"/>
<feature type="domain" description="HPr" evidence="5">
    <location>
        <begin position="2"/>
        <end position="89"/>
    </location>
</feature>
<dbReference type="PANTHER" id="PTHR33705">
    <property type="entry name" value="PHOSPHOCARRIER PROTEIN HPR"/>
    <property type="match status" value="1"/>
</dbReference>
<comment type="subcellular location">
    <subcellularLocation>
        <location evidence="1">Cytoplasm</location>
    </subcellularLocation>
</comment>
<accession>A0A7G5IJ87</accession>
<keyword evidence="7" id="KW-1185">Reference proteome</keyword>
<reference evidence="6 7" key="1">
    <citation type="submission" date="2020-07" db="EMBL/GenBank/DDBJ databases">
        <title>Complete genome sequence for Sandaracinobacter sp. M6.</title>
        <authorList>
            <person name="Tang Y."/>
            <person name="Liu Q."/>
            <person name="Guo Z."/>
            <person name="Lei P."/>
            <person name="Huang B."/>
        </authorList>
    </citation>
    <scope>NUCLEOTIDE SEQUENCE [LARGE SCALE GENOMIC DNA]</scope>
    <source>
        <strain evidence="6 7">M6</strain>
    </source>
</reference>